<dbReference type="Pfam" id="PF13181">
    <property type="entry name" value="TPR_8"/>
    <property type="match status" value="1"/>
</dbReference>
<dbReference type="EMBL" id="AP018052">
    <property type="protein sequence ID" value="BAZ92732.1"/>
    <property type="molecule type" value="Genomic_DNA"/>
</dbReference>
<comment type="subcellular location">
    <subcellularLocation>
        <location evidence="2">Cell inner membrane</location>
        <topology evidence="2">Multi-pass membrane protein</topology>
    </subcellularLocation>
</comment>
<evidence type="ECO:0000256" key="9">
    <source>
        <dbReference type="ARBA" id="ARBA00023244"/>
    </source>
</evidence>
<dbReference type="GO" id="GO:0006779">
    <property type="term" value="P:porphyrin-containing compound biosynthetic process"/>
    <property type="evidence" value="ECO:0007669"/>
    <property type="project" value="UniProtKB-KW"/>
</dbReference>
<dbReference type="InterPro" id="IPR005254">
    <property type="entry name" value="Heme_biosyn_assoc_TPR_pro"/>
</dbReference>
<evidence type="ECO:0000256" key="1">
    <source>
        <dbReference type="ARBA" id="ARBA00002962"/>
    </source>
</evidence>
<keyword evidence="7 10" id="KW-1133">Transmembrane helix</keyword>
<comment type="function">
    <text evidence="1">Involved in a late step of protoheme IX synthesis.</text>
</comment>
<dbReference type="KEGG" id="ttc:FOKN1_0328"/>
<evidence type="ECO:0000313" key="12">
    <source>
        <dbReference type="EMBL" id="BAZ92732.1"/>
    </source>
</evidence>
<gene>
    <name evidence="12" type="ORF">FOKN1_0328</name>
</gene>
<dbReference type="Proteomes" id="UP000218765">
    <property type="component" value="Chromosome"/>
</dbReference>
<dbReference type="Pfam" id="PF13176">
    <property type="entry name" value="TPR_7"/>
    <property type="match status" value="1"/>
</dbReference>
<proteinExistence type="predicted"/>
<feature type="domain" description="HemY N-terminal" evidence="11">
    <location>
        <begin position="26"/>
        <end position="132"/>
    </location>
</feature>
<keyword evidence="9" id="KW-0627">Porphyrin biosynthesis</keyword>
<evidence type="ECO:0000313" key="13">
    <source>
        <dbReference type="Proteomes" id="UP000218765"/>
    </source>
</evidence>
<dbReference type="UniPathway" id="UPA00252"/>
<keyword evidence="5" id="KW-0997">Cell inner membrane</keyword>
<keyword evidence="8 10" id="KW-0472">Membrane</keyword>
<dbReference type="InterPro" id="IPR011990">
    <property type="entry name" value="TPR-like_helical_dom_sf"/>
</dbReference>
<dbReference type="Gene3D" id="1.25.40.10">
    <property type="entry name" value="Tetratricopeptide repeat domain"/>
    <property type="match status" value="2"/>
</dbReference>
<keyword evidence="6 10" id="KW-0812">Transmembrane</keyword>
<dbReference type="InterPro" id="IPR010817">
    <property type="entry name" value="HemY_N"/>
</dbReference>
<keyword evidence="13" id="KW-1185">Reference proteome</keyword>
<organism evidence="12 13">
    <name type="scientific">Thiohalobacter thiocyanaticus</name>
    <dbReference type="NCBI Taxonomy" id="585455"/>
    <lineage>
        <taxon>Bacteria</taxon>
        <taxon>Pseudomonadati</taxon>
        <taxon>Pseudomonadota</taxon>
        <taxon>Gammaproteobacteria</taxon>
        <taxon>Thiohalobacterales</taxon>
        <taxon>Thiohalobacteraceae</taxon>
        <taxon>Thiohalobacter</taxon>
    </lineage>
</organism>
<dbReference type="GO" id="GO:0042168">
    <property type="term" value="P:heme metabolic process"/>
    <property type="evidence" value="ECO:0007669"/>
    <property type="project" value="InterPro"/>
</dbReference>
<evidence type="ECO:0000256" key="4">
    <source>
        <dbReference type="ARBA" id="ARBA00022475"/>
    </source>
</evidence>
<protein>
    <submittedName>
        <fullName evidence="12">Protoporphyrinogen IX and coproporphyrinogen III oxidase HemY</fullName>
    </submittedName>
</protein>
<evidence type="ECO:0000256" key="3">
    <source>
        <dbReference type="ARBA" id="ARBA00004744"/>
    </source>
</evidence>
<evidence type="ECO:0000259" key="11">
    <source>
        <dbReference type="Pfam" id="PF07219"/>
    </source>
</evidence>
<evidence type="ECO:0000256" key="6">
    <source>
        <dbReference type="ARBA" id="ARBA00022692"/>
    </source>
</evidence>
<evidence type="ECO:0000256" key="5">
    <source>
        <dbReference type="ARBA" id="ARBA00022519"/>
    </source>
</evidence>
<dbReference type="SUPFAM" id="SSF48452">
    <property type="entry name" value="TPR-like"/>
    <property type="match status" value="1"/>
</dbReference>
<dbReference type="GO" id="GO:0005886">
    <property type="term" value="C:plasma membrane"/>
    <property type="evidence" value="ECO:0007669"/>
    <property type="project" value="UniProtKB-SubCell"/>
</dbReference>
<dbReference type="AlphaFoldDB" id="A0A1Z4VMR7"/>
<comment type="pathway">
    <text evidence="3">Porphyrin-containing compound metabolism; protoheme biosynthesis.</text>
</comment>
<dbReference type="RefSeq" id="WP_096364079.1">
    <property type="nucleotide sequence ID" value="NZ_AP018052.1"/>
</dbReference>
<evidence type="ECO:0000256" key="2">
    <source>
        <dbReference type="ARBA" id="ARBA00004429"/>
    </source>
</evidence>
<evidence type="ECO:0000256" key="8">
    <source>
        <dbReference type="ARBA" id="ARBA00023136"/>
    </source>
</evidence>
<evidence type="ECO:0000256" key="7">
    <source>
        <dbReference type="ARBA" id="ARBA00022989"/>
    </source>
</evidence>
<dbReference type="NCBIfam" id="TIGR00540">
    <property type="entry name" value="TPR_hemY_coli"/>
    <property type="match status" value="1"/>
</dbReference>
<keyword evidence="4" id="KW-1003">Cell membrane</keyword>
<dbReference type="OrthoDB" id="7053339at2"/>
<dbReference type="InterPro" id="IPR019734">
    <property type="entry name" value="TPR_rpt"/>
</dbReference>
<accession>A0A1Z4VMR7</accession>
<feature type="transmembrane region" description="Helical" evidence="10">
    <location>
        <begin position="42"/>
        <end position="63"/>
    </location>
</feature>
<name>A0A1Z4VMR7_9GAMM</name>
<sequence>MKPLFLALLTLALGVVLGLVFLNEPGYVLIGYGQWSVETSLSLLLFGLLLGFIVLYALLRLLAGARRTPRRLRAWRGRRRALRARHSLNQGLLALSEGDWPRAERLLTQHADDSESPLLNYIAAARAAQYQGADARRDQYLRLAHQAMPNSDVAVGLTQADLQFSHQQMEQALATLTHLRSIAPRHAYVLKMLARLYQRLGDWERLRELLPELRKRRALPEPALDELEETVYRALLEGSVRQHDAAALQQLWGQLPRRLRQDNDLVLVYGRALHHLELDPAAEPVLREAIRRQRDERLLDLYGRVRGENLGMQLSQLEEWLKEQPRNPVLLQAAGRLAILNRLWGKARSYLEAALEIQPTVEGYQLLGSLLEELEEPDEAAVCFRKGMQLATGETGRLPAPG</sequence>
<reference evidence="12 13" key="1">
    <citation type="submission" date="2017-05" db="EMBL/GenBank/DDBJ databases">
        <title>Thiocyanate degradation by Thiohalobacter thiocyanaticus FOKN1.</title>
        <authorList>
            <person name="Oshiki M."/>
            <person name="Fukushima T."/>
            <person name="Kawano S."/>
            <person name="Nakagawa J."/>
        </authorList>
    </citation>
    <scope>NUCLEOTIDE SEQUENCE [LARGE SCALE GENOMIC DNA]</scope>
    <source>
        <strain evidence="12 13">FOKN1</strain>
    </source>
</reference>
<dbReference type="Pfam" id="PF07219">
    <property type="entry name" value="HemY_N"/>
    <property type="match status" value="1"/>
</dbReference>
<evidence type="ECO:0000256" key="10">
    <source>
        <dbReference type="SAM" id="Phobius"/>
    </source>
</evidence>